<accession>A0AA39LP03</accession>
<dbReference type="InterPro" id="IPR015649">
    <property type="entry name" value="SCHIP_1_C"/>
</dbReference>
<feature type="domain" description="Schwannomin interacting protein 1 C-terminal" evidence="3">
    <location>
        <begin position="263"/>
        <end position="476"/>
    </location>
</feature>
<dbReference type="PANTHER" id="PTHR13103">
    <property type="entry name" value="SCHWANNOMIN INTERACTING PROTEIN 1"/>
    <property type="match status" value="1"/>
</dbReference>
<feature type="compositionally biased region" description="Polar residues" evidence="2">
    <location>
        <begin position="112"/>
        <end position="122"/>
    </location>
</feature>
<comment type="caution">
    <text evidence="4">The sequence shown here is derived from an EMBL/GenBank/DDBJ whole genome shotgun (WGS) entry which is preliminary data.</text>
</comment>
<feature type="region of interest" description="Disordered" evidence="2">
    <location>
        <begin position="312"/>
        <end position="342"/>
    </location>
</feature>
<keyword evidence="1" id="KW-0175">Coiled coil</keyword>
<feature type="region of interest" description="Disordered" evidence="2">
    <location>
        <begin position="34"/>
        <end position="58"/>
    </location>
</feature>
<dbReference type="InterPro" id="IPR039045">
    <property type="entry name" value="SCHIP_1"/>
</dbReference>
<feature type="region of interest" description="Disordered" evidence="2">
    <location>
        <begin position="70"/>
        <end position="122"/>
    </location>
</feature>
<dbReference type="AlphaFoldDB" id="A0AA39LP03"/>
<dbReference type="EMBL" id="JAUCMV010000004">
    <property type="protein sequence ID" value="KAK0403999.1"/>
    <property type="molecule type" value="Genomic_DNA"/>
</dbReference>
<evidence type="ECO:0000256" key="1">
    <source>
        <dbReference type="ARBA" id="ARBA00023054"/>
    </source>
</evidence>
<evidence type="ECO:0000256" key="2">
    <source>
        <dbReference type="SAM" id="MobiDB-lite"/>
    </source>
</evidence>
<dbReference type="GO" id="GO:0035332">
    <property type="term" value="P:positive regulation of hippo signaling"/>
    <property type="evidence" value="ECO:0007669"/>
    <property type="project" value="TreeGrafter"/>
</dbReference>
<organism evidence="4 5">
    <name type="scientific">Steinernema hermaphroditum</name>
    <dbReference type="NCBI Taxonomy" id="289476"/>
    <lineage>
        <taxon>Eukaryota</taxon>
        <taxon>Metazoa</taxon>
        <taxon>Ecdysozoa</taxon>
        <taxon>Nematoda</taxon>
        <taxon>Chromadorea</taxon>
        <taxon>Rhabditida</taxon>
        <taxon>Tylenchina</taxon>
        <taxon>Panagrolaimomorpha</taxon>
        <taxon>Strongyloidoidea</taxon>
        <taxon>Steinernematidae</taxon>
        <taxon>Steinernema</taxon>
    </lineage>
</organism>
<gene>
    <name evidence="4" type="ORF">QR680_017233</name>
</gene>
<feature type="compositionally biased region" description="Acidic residues" evidence="2">
    <location>
        <begin position="312"/>
        <end position="336"/>
    </location>
</feature>
<dbReference type="Pfam" id="PF10148">
    <property type="entry name" value="SCHIP-1_C"/>
    <property type="match status" value="1"/>
</dbReference>
<feature type="region of interest" description="Disordered" evidence="2">
    <location>
        <begin position="134"/>
        <end position="186"/>
    </location>
</feature>
<name>A0AA39LP03_9BILA</name>
<keyword evidence="5" id="KW-1185">Reference proteome</keyword>
<feature type="compositionally biased region" description="Basic and acidic residues" evidence="2">
    <location>
        <begin position="147"/>
        <end position="160"/>
    </location>
</feature>
<feature type="compositionally biased region" description="Acidic residues" evidence="2">
    <location>
        <begin position="73"/>
        <end position="86"/>
    </location>
</feature>
<dbReference type="GO" id="GO:0030054">
    <property type="term" value="C:cell junction"/>
    <property type="evidence" value="ECO:0007669"/>
    <property type="project" value="TreeGrafter"/>
</dbReference>
<evidence type="ECO:0000259" key="3">
    <source>
        <dbReference type="Pfam" id="PF10148"/>
    </source>
</evidence>
<protein>
    <recommendedName>
        <fullName evidence="3">Schwannomin interacting protein 1 C-terminal domain-containing protein</fullName>
    </recommendedName>
</protein>
<dbReference type="PANTHER" id="PTHR13103:SF2">
    <property type="entry name" value="IQCJ-SCHIP1 READTHROUGH TRANSCRIPT PROTEIN-RELATED"/>
    <property type="match status" value="1"/>
</dbReference>
<sequence>MPGRETVLPLGFELLTTPLVKEKKHVMMLAGVSPPRVGLSVDEKQPDSNNNEEMARRSLADVATLLELKDVVEDGDDDFDDEEDADEHSNSSSLESLDSDEDSALQGEGLRASSTSCSENSFEMSSTHSFVSTLNRAGDSGFEGTDTSERRRLSIEEERQSGNTTTTEDEPMPWTSTMASGGPRAFLFESRPMPTSSQSMHSFLGATATPRNPERSQKMRESIHQEVNSLDTHLPSLDFERLEKQLASAAFERQMTERKFLGEKVRRRLALQFEASTAGSSPPVHTRPLKSNLAQRLHSAMNLQVCYMNELQDESSDDDDEEEEEDFVVGDSDSDDLLAVPKSKSAPNLKSTEKLTEKFGANALARASTSKERLEVLERETRVMLEKAKKAARMQMELERGCPTSPELEVRPKKLCRMQLSRTPVAQLRVLEEDLARRIDVENAQLVKLLIERDTLHMEQDSMLVDIEDLVQHSNSLDALNLPSFLVAEANPPSAPATKLRILKRVPSSSDVNTLF</sequence>
<evidence type="ECO:0000313" key="5">
    <source>
        <dbReference type="Proteomes" id="UP001175271"/>
    </source>
</evidence>
<dbReference type="Proteomes" id="UP001175271">
    <property type="component" value="Unassembled WGS sequence"/>
</dbReference>
<dbReference type="GO" id="GO:0005886">
    <property type="term" value="C:plasma membrane"/>
    <property type="evidence" value="ECO:0007669"/>
    <property type="project" value="TreeGrafter"/>
</dbReference>
<proteinExistence type="predicted"/>
<evidence type="ECO:0000313" key="4">
    <source>
        <dbReference type="EMBL" id="KAK0403999.1"/>
    </source>
</evidence>
<reference evidence="4" key="1">
    <citation type="submission" date="2023-06" db="EMBL/GenBank/DDBJ databases">
        <title>Genomic analysis of the entomopathogenic nematode Steinernema hermaphroditum.</title>
        <authorList>
            <person name="Schwarz E.M."/>
            <person name="Heppert J.K."/>
            <person name="Baniya A."/>
            <person name="Schwartz H.T."/>
            <person name="Tan C.-H."/>
            <person name="Antoshechkin I."/>
            <person name="Sternberg P.W."/>
            <person name="Goodrich-Blair H."/>
            <person name="Dillman A.R."/>
        </authorList>
    </citation>
    <scope>NUCLEOTIDE SEQUENCE</scope>
    <source>
        <strain evidence="4">PS9179</strain>
        <tissue evidence="4">Whole animal</tissue>
    </source>
</reference>